<accession>A0A392VMC3</accession>
<dbReference type="Proteomes" id="UP000265520">
    <property type="component" value="Unassembled WGS sequence"/>
</dbReference>
<reference evidence="1 2" key="1">
    <citation type="journal article" date="2018" name="Front. Plant Sci.">
        <title>Red Clover (Trifolium pratense) and Zigzag Clover (T. medium) - A Picture of Genomic Similarities and Differences.</title>
        <authorList>
            <person name="Dluhosova J."/>
            <person name="Istvanek J."/>
            <person name="Nedelnik J."/>
            <person name="Repkova J."/>
        </authorList>
    </citation>
    <scope>NUCLEOTIDE SEQUENCE [LARGE SCALE GENOMIC DNA]</scope>
    <source>
        <strain evidence="2">cv. 10/8</strain>
        <tissue evidence="1">Leaf</tissue>
    </source>
</reference>
<sequence>NRFVSTVRSRVTLPEIAVLQKWLRLGMQNKEFDPPPGDVSTAWARK</sequence>
<dbReference type="EMBL" id="LXQA011197176">
    <property type="protein sequence ID" value="MCI88592.1"/>
    <property type="molecule type" value="Genomic_DNA"/>
</dbReference>
<comment type="caution">
    <text evidence="1">The sequence shown here is derived from an EMBL/GenBank/DDBJ whole genome shotgun (WGS) entry which is preliminary data.</text>
</comment>
<evidence type="ECO:0000313" key="1">
    <source>
        <dbReference type="EMBL" id="MCI88592.1"/>
    </source>
</evidence>
<proteinExistence type="predicted"/>
<dbReference type="AlphaFoldDB" id="A0A392VMC3"/>
<protein>
    <submittedName>
        <fullName evidence="1">Uncharacterized protein</fullName>
    </submittedName>
</protein>
<name>A0A392VMC3_9FABA</name>
<organism evidence="1 2">
    <name type="scientific">Trifolium medium</name>
    <dbReference type="NCBI Taxonomy" id="97028"/>
    <lineage>
        <taxon>Eukaryota</taxon>
        <taxon>Viridiplantae</taxon>
        <taxon>Streptophyta</taxon>
        <taxon>Embryophyta</taxon>
        <taxon>Tracheophyta</taxon>
        <taxon>Spermatophyta</taxon>
        <taxon>Magnoliopsida</taxon>
        <taxon>eudicotyledons</taxon>
        <taxon>Gunneridae</taxon>
        <taxon>Pentapetalae</taxon>
        <taxon>rosids</taxon>
        <taxon>fabids</taxon>
        <taxon>Fabales</taxon>
        <taxon>Fabaceae</taxon>
        <taxon>Papilionoideae</taxon>
        <taxon>50 kb inversion clade</taxon>
        <taxon>NPAAA clade</taxon>
        <taxon>Hologalegina</taxon>
        <taxon>IRL clade</taxon>
        <taxon>Trifolieae</taxon>
        <taxon>Trifolium</taxon>
    </lineage>
</organism>
<feature type="non-terminal residue" evidence="1">
    <location>
        <position position="1"/>
    </location>
</feature>
<evidence type="ECO:0000313" key="2">
    <source>
        <dbReference type="Proteomes" id="UP000265520"/>
    </source>
</evidence>
<keyword evidence="2" id="KW-1185">Reference proteome</keyword>